<sequence>MGVLREQGKDSSLVKIVPQLSGCDRLCPVRREVGKPPPALLDGHTLPQQKGRKLVKAASLGKCLPYRPAQLRLVRFKLGGLGRLSGGFSGGVLFVKGKLPFLCRPVFPFGYPFLAAVQEVDLVKPLPVAHFHDFALEIFHSGVGAAVLAALQRVGWSVHVGQKRDFVNPQGVDDDMHMDIPAVVMPVRVGAD</sequence>
<gene>
    <name evidence="1" type="ORF">ERS852406_02218</name>
</gene>
<evidence type="ECO:0000313" key="2">
    <source>
        <dbReference type="Proteomes" id="UP000095706"/>
    </source>
</evidence>
<protein>
    <submittedName>
        <fullName evidence="1">Uncharacterized protein</fullName>
    </submittedName>
</protein>
<reference evidence="1 2" key="1">
    <citation type="submission" date="2015-09" db="EMBL/GenBank/DDBJ databases">
        <authorList>
            <consortium name="Pathogen Informatics"/>
        </authorList>
    </citation>
    <scope>NUCLEOTIDE SEQUENCE [LARGE SCALE GENOMIC DNA]</scope>
    <source>
        <strain evidence="1 2">2789STDY5608849</strain>
    </source>
</reference>
<dbReference type="Proteomes" id="UP000095706">
    <property type="component" value="Unassembled WGS sequence"/>
</dbReference>
<dbReference type="AlphaFoldDB" id="A0A174FZM7"/>
<proteinExistence type="predicted"/>
<dbReference type="EMBL" id="CYYV01000010">
    <property type="protein sequence ID" value="CUO54059.1"/>
    <property type="molecule type" value="Genomic_DNA"/>
</dbReference>
<accession>A0A174FZM7</accession>
<evidence type="ECO:0000313" key="1">
    <source>
        <dbReference type="EMBL" id="CUO54059.1"/>
    </source>
</evidence>
<name>A0A174FZM7_9FIRM</name>
<organism evidence="1 2">
    <name type="scientific">Fusicatenibacter saccharivorans</name>
    <dbReference type="NCBI Taxonomy" id="1150298"/>
    <lineage>
        <taxon>Bacteria</taxon>
        <taxon>Bacillati</taxon>
        <taxon>Bacillota</taxon>
        <taxon>Clostridia</taxon>
        <taxon>Lachnospirales</taxon>
        <taxon>Lachnospiraceae</taxon>
        <taxon>Fusicatenibacter</taxon>
    </lineage>
</organism>